<dbReference type="PROSITE" id="PS51253">
    <property type="entry name" value="HTH_CENPB"/>
    <property type="match status" value="1"/>
</dbReference>
<dbReference type="EMBL" id="BTGB01000001">
    <property type="protein sequence ID" value="GMM43888.1"/>
    <property type="molecule type" value="Genomic_DNA"/>
</dbReference>
<keyword evidence="2" id="KW-0175">Coiled coil</keyword>
<gene>
    <name evidence="5" type="ORF">DAPK24_004630</name>
</gene>
<evidence type="ECO:0000259" key="4">
    <source>
        <dbReference type="PROSITE" id="PS51253"/>
    </source>
</evidence>
<reference evidence="5 6" key="1">
    <citation type="journal article" date="2023" name="Elife">
        <title>Identification of key yeast species and microbe-microbe interactions impacting larval growth of Drosophila in the wild.</title>
        <authorList>
            <person name="Mure A."/>
            <person name="Sugiura Y."/>
            <person name="Maeda R."/>
            <person name="Honda K."/>
            <person name="Sakurai N."/>
            <person name="Takahashi Y."/>
            <person name="Watada M."/>
            <person name="Katoh T."/>
            <person name="Gotoh A."/>
            <person name="Gotoh Y."/>
            <person name="Taniguchi I."/>
            <person name="Nakamura K."/>
            <person name="Hayashi T."/>
            <person name="Katayama T."/>
            <person name="Uemura T."/>
            <person name="Hattori Y."/>
        </authorList>
    </citation>
    <scope>NUCLEOTIDE SEQUENCE [LARGE SCALE GENOMIC DNA]</scope>
    <source>
        <strain evidence="5 6">PK-24</strain>
    </source>
</reference>
<evidence type="ECO:0000256" key="2">
    <source>
        <dbReference type="SAM" id="Coils"/>
    </source>
</evidence>
<keyword evidence="1" id="KW-0238">DNA-binding</keyword>
<dbReference type="GO" id="GO:0003677">
    <property type="term" value="F:DNA binding"/>
    <property type="evidence" value="ECO:0007669"/>
    <property type="project" value="UniProtKB-KW"/>
</dbReference>
<feature type="region of interest" description="Disordered" evidence="3">
    <location>
        <begin position="209"/>
        <end position="262"/>
    </location>
</feature>
<dbReference type="InterPro" id="IPR009057">
    <property type="entry name" value="Homeodomain-like_sf"/>
</dbReference>
<evidence type="ECO:0000313" key="6">
    <source>
        <dbReference type="Proteomes" id="UP001378960"/>
    </source>
</evidence>
<comment type="caution">
    <text evidence="5">The sequence shown here is derived from an EMBL/GenBank/DDBJ whole genome shotgun (WGS) entry which is preliminary data.</text>
</comment>
<accession>A0AAV5QYN8</accession>
<dbReference type="SUPFAM" id="SSF46689">
    <property type="entry name" value="Homeodomain-like"/>
    <property type="match status" value="1"/>
</dbReference>
<protein>
    <recommendedName>
        <fullName evidence="4">HTH CENPB-type domain-containing protein</fullName>
    </recommendedName>
</protein>
<feature type="compositionally biased region" description="Polar residues" evidence="3">
    <location>
        <begin position="209"/>
        <end position="224"/>
    </location>
</feature>
<name>A0AAV5QYN8_PICKL</name>
<dbReference type="Proteomes" id="UP001378960">
    <property type="component" value="Unassembled WGS sequence"/>
</dbReference>
<feature type="region of interest" description="Disordered" evidence="3">
    <location>
        <begin position="1"/>
        <end position="59"/>
    </location>
</feature>
<feature type="domain" description="HTH CENPB-type" evidence="4">
    <location>
        <begin position="129"/>
        <end position="204"/>
    </location>
</feature>
<organism evidence="5 6">
    <name type="scientific">Pichia kluyveri</name>
    <name type="common">Yeast</name>
    <dbReference type="NCBI Taxonomy" id="36015"/>
    <lineage>
        <taxon>Eukaryota</taxon>
        <taxon>Fungi</taxon>
        <taxon>Dikarya</taxon>
        <taxon>Ascomycota</taxon>
        <taxon>Saccharomycotina</taxon>
        <taxon>Pichiomycetes</taxon>
        <taxon>Pichiales</taxon>
        <taxon>Pichiaceae</taxon>
        <taxon>Pichia</taxon>
    </lineage>
</organism>
<proteinExistence type="predicted"/>
<feature type="compositionally biased region" description="Acidic residues" evidence="3">
    <location>
        <begin position="20"/>
        <end position="43"/>
    </location>
</feature>
<dbReference type="Pfam" id="PF03221">
    <property type="entry name" value="HTH_Tnp_Tc5"/>
    <property type="match status" value="1"/>
</dbReference>
<evidence type="ECO:0000256" key="3">
    <source>
        <dbReference type="SAM" id="MobiDB-lite"/>
    </source>
</evidence>
<sequence length="440" mass="51414">MSHRHNWTSRNEESKSYSEDNIDDDIQNDIEEGYENLTETDNEDTNKKSKVSNEPLKKRQRSTLAEKIMILDYLKSHDYSQHEVVTHFQDKYAISTSSLSVWLQKEADLRQRYEEATNRSNANAEIISNSKKKPFYKYKEINEAMMSVVNERLANHLPITDRILREYWVKFAEMYGVDDPKRKTGFSRGWLSIFKKNAGLLKRNSDAVKNQTENENIDESITQQRLHRHHQSYPQHIPLQSQQQQRSQPQIQPQSHQLQHSQSDSFFNLSSQYSDFSNSSLTHSIAFPNTLNINPFVNEELGTSSNPFFNQSTSLNYDDNQNQNQNNYNDNNNLIRQGITPTNKFYMLNEDDSTDSSNMPFTNTPISYNNYGYSRLNETIVKSEPVDNTNETIKQAEELINQLEYCMKKLAQTDAFHNAQSSFSNFKSSFYCDRDRFHAN</sequence>
<dbReference type="AlphaFoldDB" id="A0AAV5QYN8"/>
<evidence type="ECO:0000313" key="5">
    <source>
        <dbReference type="EMBL" id="GMM43888.1"/>
    </source>
</evidence>
<feature type="compositionally biased region" description="Low complexity" evidence="3">
    <location>
        <begin position="234"/>
        <end position="262"/>
    </location>
</feature>
<evidence type="ECO:0000256" key="1">
    <source>
        <dbReference type="ARBA" id="ARBA00023125"/>
    </source>
</evidence>
<keyword evidence="6" id="KW-1185">Reference proteome</keyword>
<dbReference type="Gene3D" id="1.10.10.60">
    <property type="entry name" value="Homeodomain-like"/>
    <property type="match status" value="1"/>
</dbReference>
<feature type="coiled-coil region" evidence="2">
    <location>
        <begin position="386"/>
        <end position="413"/>
    </location>
</feature>
<dbReference type="InterPro" id="IPR006600">
    <property type="entry name" value="HTH_CenpB_DNA-bd_dom"/>
</dbReference>